<sequence>MGRRPTDQHAPGFAGLVWPVRTRRTTLRPVTPADRDAVHTFRSREDVTTYLGRGPMTPEDVDERIAENLARAQPGHEHPLLGLVIELDDAVVGDCMVRFEPDDNGMRIAFIGYTLHPDVAGRGLATEVARALVRLCFTELGVAMVQADVFVPNIASQRVLEKAGLRRIGMTPAGSEGEGHPRMDDLLYAVTAAEWAASPHPGGRDEP</sequence>
<organism evidence="2 3">
    <name type="scientific">Pedococcus dokdonensis</name>
    <dbReference type="NCBI Taxonomy" id="443156"/>
    <lineage>
        <taxon>Bacteria</taxon>
        <taxon>Bacillati</taxon>
        <taxon>Actinomycetota</taxon>
        <taxon>Actinomycetes</taxon>
        <taxon>Micrococcales</taxon>
        <taxon>Intrasporangiaceae</taxon>
        <taxon>Pedococcus</taxon>
    </lineage>
</organism>
<dbReference type="Gene3D" id="3.40.630.30">
    <property type="match status" value="1"/>
</dbReference>
<keyword evidence="2" id="KW-0808">Transferase</keyword>
<dbReference type="PROSITE" id="PS51186">
    <property type="entry name" value="GNAT"/>
    <property type="match status" value="1"/>
</dbReference>
<dbReference type="InterPro" id="IPR000182">
    <property type="entry name" value="GNAT_dom"/>
</dbReference>
<dbReference type="AlphaFoldDB" id="A0A1H0UQK3"/>
<dbReference type="STRING" id="443156.SAMN04489867_3447"/>
<dbReference type="RefSeq" id="WP_091788277.1">
    <property type="nucleotide sequence ID" value="NZ_LT629711.1"/>
</dbReference>
<dbReference type="OrthoDB" id="9132139at2"/>
<dbReference type="GO" id="GO:0016747">
    <property type="term" value="F:acyltransferase activity, transferring groups other than amino-acyl groups"/>
    <property type="evidence" value="ECO:0007669"/>
    <property type="project" value="InterPro"/>
</dbReference>
<gene>
    <name evidence="2" type="ORF">SAMN04489867_3447</name>
</gene>
<keyword evidence="3" id="KW-1185">Reference proteome</keyword>
<evidence type="ECO:0000259" key="1">
    <source>
        <dbReference type="PROSITE" id="PS51186"/>
    </source>
</evidence>
<dbReference type="Proteomes" id="UP000199077">
    <property type="component" value="Chromosome I"/>
</dbReference>
<dbReference type="InterPro" id="IPR051531">
    <property type="entry name" value="N-acetyltransferase"/>
</dbReference>
<dbReference type="InterPro" id="IPR016181">
    <property type="entry name" value="Acyl_CoA_acyltransferase"/>
</dbReference>
<dbReference type="Pfam" id="PF13302">
    <property type="entry name" value="Acetyltransf_3"/>
    <property type="match status" value="1"/>
</dbReference>
<name>A0A1H0UQK3_9MICO</name>
<feature type="domain" description="N-acetyltransferase" evidence="1">
    <location>
        <begin position="25"/>
        <end position="193"/>
    </location>
</feature>
<evidence type="ECO:0000313" key="3">
    <source>
        <dbReference type="Proteomes" id="UP000199077"/>
    </source>
</evidence>
<protein>
    <submittedName>
        <fullName evidence="2">Protein N-acetyltransferase, RimJ/RimL family</fullName>
    </submittedName>
</protein>
<dbReference type="PANTHER" id="PTHR43792">
    <property type="entry name" value="GNAT FAMILY, PUTATIVE (AFU_ORTHOLOGUE AFUA_3G00765)-RELATED-RELATED"/>
    <property type="match status" value="1"/>
</dbReference>
<evidence type="ECO:0000313" key="2">
    <source>
        <dbReference type="EMBL" id="SDP68248.1"/>
    </source>
</evidence>
<dbReference type="EMBL" id="LT629711">
    <property type="protein sequence ID" value="SDP68248.1"/>
    <property type="molecule type" value="Genomic_DNA"/>
</dbReference>
<reference evidence="3" key="1">
    <citation type="submission" date="2016-10" db="EMBL/GenBank/DDBJ databases">
        <authorList>
            <person name="Varghese N."/>
            <person name="Submissions S."/>
        </authorList>
    </citation>
    <scope>NUCLEOTIDE SEQUENCE [LARGE SCALE GENOMIC DNA]</scope>
    <source>
        <strain evidence="3">DSM 22329</strain>
    </source>
</reference>
<dbReference type="SUPFAM" id="SSF55729">
    <property type="entry name" value="Acyl-CoA N-acyltransferases (Nat)"/>
    <property type="match status" value="1"/>
</dbReference>
<proteinExistence type="predicted"/>
<dbReference type="PANTHER" id="PTHR43792:SF1">
    <property type="entry name" value="N-ACETYLTRANSFERASE DOMAIN-CONTAINING PROTEIN"/>
    <property type="match status" value="1"/>
</dbReference>
<dbReference type="CDD" id="cd04301">
    <property type="entry name" value="NAT_SF"/>
    <property type="match status" value="1"/>
</dbReference>
<accession>A0A1H0UQK3</accession>